<dbReference type="EMBL" id="BART01007815">
    <property type="protein sequence ID" value="GAG63997.1"/>
    <property type="molecule type" value="Genomic_DNA"/>
</dbReference>
<evidence type="ECO:0000313" key="1">
    <source>
        <dbReference type="EMBL" id="GAG63997.1"/>
    </source>
</evidence>
<reference evidence="1" key="1">
    <citation type="journal article" date="2014" name="Front. Microbiol.">
        <title>High frequency of phylogenetically diverse reductive dehalogenase-homologous genes in deep subseafloor sedimentary metagenomes.</title>
        <authorList>
            <person name="Kawai M."/>
            <person name="Futagami T."/>
            <person name="Toyoda A."/>
            <person name="Takaki Y."/>
            <person name="Nishi S."/>
            <person name="Hori S."/>
            <person name="Arai W."/>
            <person name="Tsubouchi T."/>
            <person name="Morono Y."/>
            <person name="Uchiyama I."/>
            <person name="Ito T."/>
            <person name="Fujiyama A."/>
            <person name="Inagaki F."/>
            <person name="Takami H."/>
        </authorList>
    </citation>
    <scope>NUCLEOTIDE SEQUENCE</scope>
    <source>
        <strain evidence="1">Expedition CK06-06</strain>
    </source>
</reference>
<name>X1A1H7_9ZZZZ</name>
<organism evidence="1">
    <name type="scientific">marine sediment metagenome</name>
    <dbReference type="NCBI Taxonomy" id="412755"/>
    <lineage>
        <taxon>unclassified sequences</taxon>
        <taxon>metagenomes</taxon>
        <taxon>ecological metagenomes</taxon>
    </lineage>
</organism>
<dbReference type="AlphaFoldDB" id="X1A1H7"/>
<sequence>MSIDLGGKLYNIDRDRGCRFFPRCLECPFPDCMQGSAKKRPFVSTYHRYATMTAELGASGETVAAVASRYNVGQKTVYRALQWAKENPILLEGVNTWQGR</sequence>
<comment type="caution">
    <text evidence="1">The sequence shown here is derived from an EMBL/GenBank/DDBJ whole genome shotgun (WGS) entry which is preliminary data.</text>
</comment>
<protein>
    <recommendedName>
        <fullName evidence="2">Resolvase HTH domain-containing protein</fullName>
    </recommendedName>
</protein>
<accession>X1A1H7</accession>
<gene>
    <name evidence="1" type="ORF">S01H4_17708</name>
</gene>
<evidence type="ECO:0008006" key="2">
    <source>
        <dbReference type="Google" id="ProtNLM"/>
    </source>
</evidence>
<proteinExistence type="predicted"/>